<keyword evidence="4" id="KW-1185">Reference proteome</keyword>
<evidence type="ECO:0000313" key="3">
    <source>
        <dbReference type="EMBL" id="CUG74724.1"/>
    </source>
</evidence>
<feature type="compositionally biased region" description="Basic and acidic residues" evidence="1">
    <location>
        <begin position="598"/>
        <end position="647"/>
    </location>
</feature>
<organism evidence="3 4">
    <name type="scientific">Bodo saltans</name>
    <name type="common">Flagellated protozoan</name>
    <dbReference type="NCBI Taxonomy" id="75058"/>
    <lineage>
        <taxon>Eukaryota</taxon>
        <taxon>Discoba</taxon>
        <taxon>Euglenozoa</taxon>
        <taxon>Kinetoplastea</taxon>
        <taxon>Metakinetoplastina</taxon>
        <taxon>Eubodonida</taxon>
        <taxon>Bodonidae</taxon>
        <taxon>Bodo</taxon>
    </lineage>
</organism>
<evidence type="ECO:0000256" key="2">
    <source>
        <dbReference type="SAM" id="SignalP"/>
    </source>
</evidence>
<feature type="region of interest" description="Disordered" evidence="1">
    <location>
        <begin position="567"/>
        <end position="694"/>
    </location>
</feature>
<dbReference type="Proteomes" id="UP000051952">
    <property type="component" value="Unassembled WGS sequence"/>
</dbReference>
<feature type="signal peptide" evidence="2">
    <location>
        <begin position="1"/>
        <end position="25"/>
    </location>
</feature>
<evidence type="ECO:0000313" key="4">
    <source>
        <dbReference type="Proteomes" id="UP000051952"/>
    </source>
</evidence>
<dbReference type="VEuPathDB" id="TriTrypDB:BSAL_84520"/>
<accession>A0A0S4J6X7</accession>
<feature type="compositionally biased region" description="Low complexity" evidence="1">
    <location>
        <begin position="577"/>
        <end position="589"/>
    </location>
</feature>
<dbReference type="AlphaFoldDB" id="A0A0S4J6X7"/>
<keyword evidence="2" id="KW-0732">Signal</keyword>
<protein>
    <submittedName>
        <fullName evidence="3">Membrane-associated protein, putative</fullName>
    </submittedName>
</protein>
<reference evidence="4" key="1">
    <citation type="submission" date="2015-09" db="EMBL/GenBank/DDBJ databases">
        <authorList>
            <consortium name="Pathogen Informatics"/>
        </authorList>
    </citation>
    <scope>NUCLEOTIDE SEQUENCE [LARGE SCALE GENOMIC DNA]</scope>
    <source>
        <strain evidence="4">Lake Konstanz</strain>
    </source>
</reference>
<proteinExistence type="predicted"/>
<name>A0A0S4J6X7_BODSA</name>
<sequence>MRMTFLALSAITLAVVALSAVLAAASPLCVPAATPGGLCTLSAEAFTKVTSTTAGNPAYWVIRIRAPWDVVSSPDLLAEVAQELANGEGGDASSPFVHIGEMLLDSTDAWAIADGLGLQQFPTVISFSGKTMRATAPRGAMQYGKVLSLPRPILVPSAKSSNGLAELRKMILSNVPTRYLDPVTGAYVDALNFVFSRKEIYQMSALKKEQATAPQVLSTVPARAVVLRLRLSEGGDEALLAAASAAAVEAGPRVVVFVTEDADVAARFQIHHPGQGSVFAFPFPDDVSEAITPLFSSTDDVAFQSPAAVAKLIASAVNDDDKHLSTVATTLKKWRQDVTAVGNGDKPLRHLLSQADFFTHIVEAKVSIGVLFFLRESDDFFTRGYHVAEEIAKAIQTQWGSTIGDSKKPHPLAATRDRVRFEAYWIDAELQKSVAASFKIPSVPSVAFLYNLQDGRRGVRFVQGGKKSNEFPTTSELLAFMSGSALTDVSKDLFPLDLSGVTFLSDEEVVSFYRSRAPKAFRVTAPPVGGAPALPTTPVTDVKVYLETEVNENPFVSQMVEGKVKFDSKNTADAVSSKKGTSTSKLSPKAEAKKKKKQEAEKKKIEDELAEKKRAKEERMKKKAEEDEARRVDEKVKAKTALKEERKKQKISGDSGSGGASSSSGKVNTNTVERPKFSPAKGPKNRHLQKRDWEVDRKVMLSKRLKGSSFNAQFEL</sequence>
<feature type="chain" id="PRO_5006622069" evidence="2">
    <location>
        <begin position="26"/>
        <end position="716"/>
    </location>
</feature>
<dbReference type="EMBL" id="CYKH01000976">
    <property type="protein sequence ID" value="CUG74724.1"/>
    <property type="molecule type" value="Genomic_DNA"/>
</dbReference>
<evidence type="ECO:0000256" key="1">
    <source>
        <dbReference type="SAM" id="MobiDB-lite"/>
    </source>
</evidence>
<gene>
    <name evidence="3" type="ORF">BSAL_84520</name>
</gene>
<dbReference type="OrthoDB" id="264762at2759"/>